<reference evidence="1 2" key="1">
    <citation type="submission" date="2024-09" db="EMBL/GenBank/DDBJ databases">
        <title>Chromosome-scale assembly of Riccia fluitans.</title>
        <authorList>
            <person name="Paukszto L."/>
            <person name="Sawicki J."/>
            <person name="Karawczyk K."/>
            <person name="Piernik-Szablinska J."/>
            <person name="Szczecinska M."/>
            <person name="Mazdziarz M."/>
        </authorList>
    </citation>
    <scope>NUCLEOTIDE SEQUENCE [LARGE SCALE GENOMIC DNA]</scope>
    <source>
        <strain evidence="1">Rf_01</strain>
        <tissue evidence="1">Aerial parts of the thallus</tissue>
    </source>
</reference>
<evidence type="ECO:0000313" key="2">
    <source>
        <dbReference type="Proteomes" id="UP001605036"/>
    </source>
</evidence>
<comment type="caution">
    <text evidence="1">The sequence shown here is derived from an EMBL/GenBank/DDBJ whole genome shotgun (WGS) entry which is preliminary data.</text>
</comment>
<dbReference type="AlphaFoldDB" id="A0ABD1YWJ6"/>
<dbReference type="PANTHER" id="PTHR13369:SF0">
    <property type="entry name" value="GLUTATHIONE S-TRANSFERASE C-TERMINAL DOMAIN-CONTAINING PROTEIN"/>
    <property type="match status" value="1"/>
</dbReference>
<name>A0ABD1YWJ6_9MARC</name>
<dbReference type="PANTHER" id="PTHR13369">
    <property type="match status" value="1"/>
</dbReference>
<dbReference type="EMBL" id="JBHFFA010000003">
    <property type="protein sequence ID" value="KAL2635025.1"/>
    <property type="molecule type" value="Genomic_DNA"/>
</dbReference>
<evidence type="ECO:0000313" key="1">
    <source>
        <dbReference type="EMBL" id="KAL2635025.1"/>
    </source>
</evidence>
<dbReference type="Proteomes" id="UP001605036">
    <property type="component" value="Unassembled WGS sequence"/>
</dbReference>
<sequence length="365" mass="40318">MPHASTWLGYSWSLADLVVHGLDEIGEGGCKFEAARASRREKFRSNAGASREELLWLEILGILRKVRPTHSGPPQEVVTTKNQGGSSCKFSAVSSEGTQYSDTPHNGGSTFGTRLEYLLEEVMWPCDKVGDIAEMRPVEIAWEDIPSSADPVAGGGYKTECASETGRMKAMKNRAAYVMSPCCIGKLQIPIEWTLKSTDTGLWFKKISSCNRVQELEAPGLSGIGSSSAILDRNDKTLLETFEAMAKIPVMNNIETVLGKKSRNSSESLFERLQGSVSWSLSYPRSSWLRNCISEKEFQVLARAADWSSYDFESVSSRLHSLCKVVLELDRNEASREVGYWTRLYSLANERAGTVGLSHILIGKP</sequence>
<protein>
    <submittedName>
        <fullName evidence="1">Uncharacterized protein</fullName>
    </submittedName>
</protein>
<organism evidence="1 2">
    <name type="scientific">Riccia fluitans</name>
    <dbReference type="NCBI Taxonomy" id="41844"/>
    <lineage>
        <taxon>Eukaryota</taxon>
        <taxon>Viridiplantae</taxon>
        <taxon>Streptophyta</taxon>
        <taxon>Embryophyta</taxon>
        <taxon>Marchantiophyta</taxon>
        <taxon>Marchantiopsida</taxon>
        <taxon>Marchantiidae</taxon>
        <taxon>Marchantiales</taxon>
        <taxon>Ricciaceae</taxon>
        <taxon>Riccia</taxon>
    </lineage>
</organism>
<proteinExistence type="predicted"/>
<accession>A0ABD1YWJ6</accession>
<keyword evidence="2" id="KW-1185">Reference proteome</keyword>
<gene>
    <name evidence="1" type="ORF">R1flu_006504</name>
</gene>